<comment type="caution">
    <text evidence="1">The sequence shown here is derived from an EMBL/GenBank/DDBJ whole genome shotgun (WGS) entry which is preliminary data.</text>
</comment>
<protein>
    <submittedName>
        <fullName evidence="1">Uncharacterized protein</fullName>
    </submittedName>
</protein>
<organism evidence="1 2">
    <name type="scientific">Ferrimicrobium acidiphilum DSM 19497</name>
    <dbReference type="NCBI Taxonomy" id="1121877"/>
    <lineage>
        <taxon>Bacteria</taxon>
        <taxon>Bacillati</taxon>
        <taxon>Actinomycetota</taxon>
        <taxon>Acidimicrobiia</taxon>
        <taxon>Acidimicrobiales</taxon>
        <taxon>Acidimicrobiaceae</taxon>
        <taxon>Ferrimicrobium</taxon>
    </lineage>
</organism>
<dbReference type="STRING" id="1121877.FEAC_21010"/>
<name>A0A0D8FT38_9ACTN</name>
<dbReference type="AlphaFoldDB" id="A0A0D8FT38"/>
<evidence type="ECO:0000313" key="1">
    <source>
        <dbReference type="EMBL" id="KJE76119.1"/>
    </source>
</evidence>
<evidence type="ECO:0000313" key="2">
    <source>
        <dbReference type="Proteomes" id="UP000032336"/>
    </source>
</evidence>
<proteinExistence type="predicted"/>
<reference evidence="1 2" key="1">
    <citation type="submission" date="2015-01" db="EMBL/GenBank/DDBJ databases">
        <title>Draft genome of the acidophilic iron oxidizer Ferrimicrobium acidiphilum strain T23.</title>
        <authorList>
            <person name="Poehlein A."/>
            <person name="Eisen S."/>
            <person name="Schloemann M."/>
            <person name="Johnson B.D."/>
            <person name="Daniel R."/>
            <person name="Muehling M."/>
        </authorList>
    </citation>
    <scope>NUCLEOTIDE SEQUENCE [LARGE SCALE GENOMIC DNA]</scope>
    <source>
        <strain evidence="1 2">T23</strain>
    </source>
</reference>
<dbReference type="EMBL" id="JXUW01000021">
    <property type="protein sequence ID" value="KJE76119.1"/>
    <property type="molecule type" value="Genomic_DNA"/>
</dbReference>
<accession>A0A0D8FT38</accession>
<dbReference type="Proteomes" id="UP000032336">
    <property type="component" value="Unassembled WGS sequence"/>
</dbReference>
<keyword evidence="2" id="KW-1185">Reference proteome</keyword>
<gene>
    <name evidence="1" type="ORF">FEAC_21010</name>
</gene>
<sequence length="43" mass="4628">MFPRLPGLMWVVVGLCLVADKGGCLVSVRVRDGALGWLEGVAW</sequence>